<gene>
    <name evidence="1" type="ORF">D1970_00220</name>
</gene>
<reference evidence="1 2" key="1">
    <citation type="submission" date="2018-08" db="EMBL/GenBank/DDBJ databases">
        <title>Bacillus jemisoniae sp. nov., Bacillus chryseoplanitiae sp. nov., Bacillus resnikiae sp. nov., and Bacillus frankliniae sp. nov., isolated from Viking spacecraft and associated surfaces.</title>
        <authorList>
            <person name="Seuylemezian A."/>
            <person name="Vaishampayan P."/>
        </authorList>
    </citation>
    <scope>NUCLEOTIDE SEQUENCE [LARGE SCALE GENOMIC DNA]</scope>
    <source>
        <strain evidence="1 2">JJ-247</strain>
    </source>
</reference>
<dbReference type="OrthoDB" id="10012078at2"/>
<evidence type="ECO:0000313" key="2">
    <source>
        <dbReference type="Proteomes" id="UP000265816"/>
    </source>
</evidence>
<dbReference type="Proteomes" id="UP000265816">
    <property type="component" value="Unassembled WGS sequence"/>
</dbReference>
<evidence type="ECO:0000313" key="1">
    <source>
        <dbReference type="EMBL" id="RID88961.1"/>
    </source>
</evidence>
<sequence length="67" mass="7715">MGEQAYVNTDREIWRETKDDYYAPSIHVTADGKIGIDIGGYVFVKDVRDWHKLADKCSCYEKALEAE</sequence>
<proteinExistence type="predicted"/>
<comment type="caution">
    <text evidence="1">The sequence shown here is derived from an EMBL/GenBank/DDBJ whole genome shotgun (WGS) entry which is preliminary data.</text>
</comment>
<name>A0A398BIX9_9BACI</name>
<dbReference type="AlphaFoldDB" id="A0A398BIX9"/>
<organism evidence="1 2">
    <name type="scientific">Mesobacillus zeae</name>
    <dbReference type="NCBI Taxonomy" id="1917180"/>
    <lineage>
        <taxon>Bacteria</taxon>
        <taxon>Bacillati</taxon>
        <taxon>Bacillota</taxon>
        <taxon>Bacilli</taxon>
        <taxon>Bacillales</taxon>
        <taxon>Bacillaceae</taxon>
        <taxon>Mesobacillus</taxon>
    </lineage>
</organism>
<protein>
    <submittedName>
        <fullName evidence="1">Uncharacterized protein</fullName>
    </submittedName>
</protein>
<accession>A0A398BIX9</accession>
<keyword evidence="2" id="KW-1185">Reference proteome</keyword>
<dbReference type="RefSeq" id="WP_119110873.1">
    <property type="nucleotide sequence ID" value="NZ_CBCSEO010000001.1"/>
</dbReference>
<dbReference type="EMBL" id="QWVT01000001">
    <property type="protein sequence ID" value="RID88961.1"/>
    <property type="molecule type" value="Genomic_DNA"/>
</dbReference>